<comment type="similarity">
    <text evidence="1">Belongs to the helicase family. RecQ subfamily.</text>
</comment>
<dbReference type="InterPro" id="IPR001650">
    <property type="entry name" value="Helicase_C-like"/>
</dbReference>
<keyword evidence="2" id="KW-0238">DNA-binding</keyword>
<organism evidence="9 10">
    <name type="scientific">Mytilus edulis</name>
    <name type="common">Blue mussel</name>
    <dbReference type="NCBI Taxonomy" id="6550"/>
    <lineage>
        <taxon>Eukaryota</taxon>
        <taxon>Metazoa</taxon>
        <taxon>Spiralia</taxon>
        <taxon>Lophotrochozoa</taxon>
        <taxon>Mollusca</taxon>
        <taxon>Bivalvia</taxon>
        <taxon>Autobranchia</taxon>
        <taxon>Pteriomorphia</taxon>
        <taxon>Mytilida</taxon>
        <taxon>Mytiloidea</taxon>
        <taxon>Mytilidae</taxon>
        <taxon>Mytilinae</taxon>
        <taxon>Mytilus</taxon>
    </lineage>
</organism>
<proteinExistence type="inferred from homology"/>
<evidence type="ECO:0000313" key="9">
    <source>
        <dbReference type="EMBL" id="CAG2211394.1"/>
    </source>
</evidence>
<dbReference type="PANTHER" id="PTHR13710:SF105">
    <property type="entry name" value="ATP-DEPENDENT DNA HELICASE Q1"/>
    <property type="match status" value="1"/>
</dbReference>
<evidence type="ECO:0000256" key="3">
    <source>
        <dbReference type="ARBA" id="ARBA00023235"/>
    </source>
</evidence>
<dbReference type="PANTHER" id="PTHR13710">
    <property type="entry name" value="DNA HELICASE RECQ FAMILY MEMBER"/>
    <property type="match status" value="1"/>
</dbReference>
<keyword evidence="10" id="KW-1185">Reference proteome</keyword>
<dbReference type="GO" id="GO:0009378">
    <property type="term" value="F:four-way junction helicase activity"/>
    <property type="evidence" value="ECO:0007669"/>
    <property type="project" value="TreeGrafter"/>
</dbReference>
<dbReference type="Pfam" id="PF00271">
    <property type="entry name" value="Helicase_C"/>
    <property type="match status" value="1"/>
</dbReference>
<gene>
    <name evidence="9" type="ORF">MEDL_25440</name>
</gene>
<dbReference type="AlphaFoldDB" id="A0A8S3RXA9"/>
<dbReference type="PROSITE" id="PS51194">
    <property type="entry name" value="HELICASE_CTER"/>
    <property type="match status" value="1"/>
</dbReference>
<feature type="transmembrane region" description="Helical" evidence="7">
    <location>
        <begin position="7"/>
        <end position="30"/>
    </location>
</feature>
<keyword evidence="3" id="KW-0413">Isomerase</keyword>
<keyword evidence="7" id="KW-0812">Transmembrane</keyword>
<dbReference type="GO" id="GO:0003677">
    <property type="term" value="F:DNA binding"/>
    <property type="evidence" value="ECO:0007669"/>
    <property type="project" value="UniProtKB-KW"/>
</dbReference>
<dbReference type="GO" id="GO:0043138">
    <property type="term" value="F:3'-5' DNA helicase activity"/>
    <property type="evidence" value="ECO:0007669"/>
    <property type="project" value="UniProtKB-EC"/>
</dbReference>
<dbReference type="GO" id="GO:0005737">
    <property type="term" value="C:cytoplasm"/>
    <property type="evidence" value="ECO:0007669"/>
    <property type="project" value="TreeGrafter"/>
</dbReference>
<evidence type="ECO:0000313" key="10">
    <source>
        <dbReference type="Proteomes" id="UP000683360"/>
    </source>
</evidence>
<evidence type="ECO:0000256" key="1">
    <source>
        <dbReference type="ARBA" id="ARBA00005446"/>
    </source>
</evidence>
<accession>A0A8S3RXA9</accession>
<comment type="caution">
    <text evidence="9">The sequence shown here is derived from an EMBL/GenBank/DDBJ whole genome shotgun (WGS) entry which is preliminary data.</text>
</comment>
<sequence length="151" mass="16730">MSSDIRIVFSTTALGMGIDVVACHTIILYVSPRSILDLVQEIGTEGRDNVNSVAILLHNSFRLRSVNKEVNTLKILKLCHMTVIVITPSAFLVQEIGTEGRDNVNSVAILLHNSFRLRSVNKEVNTLKILKRCHMTVIVITPSALSESEYV</sequence>
<reference evidence="9" key="1">
    <citation type="submission" date="2021-03" db="EMBL/GenBank/DDBJ databases">
        <authorList>
            <person name="Bekaert M."/>
        </authorList>
    </citation>
    <scope>NUCLEOTIDE SEQUENCE</scope>
</reference>
<evidence type="ECO:0000256" key="2">
    <source>
        <dbReference type="ARBA" id="ARBA00023125"/>
    </source>
</evidence>
<dbReference type="EMBL" id="CAJPWZ010001261">
    <property type="protein sequence ID" value="CAG2211394.1"/>
    <property type="molecule type" value="Genomic_DNA"/>
</dbReference>
<evidence type="ECO:0000256" key="7">
    <source>
        <dbReference type="SAM" id="Phobius"/>
    </source>
</evidence>
<dbReference type="InterPro" id="IPR027417">
    <property type="entry name" value="P-loop_NTPase"/>
</dbReference>
<dbReference type="Gene3D" id="3.40.50.300">
    <property type="entry name" value="P-loop containing nucleotide triphosphate hydrolases"/>
    <property type="match status" value="1"/>
</dbReference>
<dbReference type="Proteomes" id="UP000683360">
    <property type="component" value="Unassembled WGS sequence"/>
</dbReference>
<feature type="domain" description="Helicase C-terminal" evidence="8">
    <location>
        <begin position="1"/>
        <end position="87"/>
    </location>
</feature>
<comment type="catalytic activity">
    <reaction evidence="4">
        <text>Couples ATP hydrolysis with the unwinding of duplex DNA by translocating in the 3'-5' direction.</text>
        <dbReference type="EC" id="5.6.2.4"/>
    </reaction>
</comment>
<evidence type="ECO:0000256" key="4">
    <source>
        <dbReference type="ARBA" id="ARBA00034617"/>
    </source>
</evidence>
<dbReference type="GO" id="GO:0005694">
    <property type="term" value="C:chromosome"/>
    <property type="evidence" value="ECO:0007669"/>
    <property type="project" value="TreeGrafter"/>
</dbReference>
<dbReference type="OrthoDB" id="6108236at2759"/>
<evidence type="ECO:0000256" key="6">
    <source>
        <dbReference type="ARBA" id="ARBA00044566"/>
    </source>
</evidence>
<evidence type="ECO:0000256" key="5">
    <source>
        <dbReference type="ARBA" id="ARBA00034808"/>
    </source>
</evidence>
<name>A0A8S3RXA9_MYTED</name>
<dbReference type="EC" id="5.6.2.4" evidence="5"/>
<protein>
    <recommendedName>
        <fullName evidence="5">DNA 3'-5' helicase</fullName>
        <ecNumber evidence="5">5.6.2.4</ecNumber>
    </recommendedName>
    <alternativeName>
        <fullName evidence="6">DNA 3'-5' helicase Q1</fullName>
    </alternativeName>
</protein>
<dbReference type="GO" id="GO:0000724">
    <property type="term" value="P:double-strand break repair via homologous recombination"/>
    <property type="evidence" value="ECO:0007669"/>
    <property type="project" value="TreeGrafter"/>
</dbReference>
<dbReference type="SUPFAM" id="SSF52540">
    <property type="entry name" value="P-loop containing nucleoside triphosphate hydrolases"/>
    <property type="match status" value="1"/>
</dbReference>
<keyword evidence="7" id="KW-0472">Membrane</keyword>
<evidence type="ECO:0000259" key="8">
    <source>
        <dbReference type="PROSITE" id="PS51194"/>
    </source>
</evidence>
<keyword evidence="7" id="KW-1133">Transmembrane helix</keyword>